<sequence>MERHDEIARVFRQKQTRFMDVIEKCWMYTIERQKPGIPHSHNLIWLHKKNLFTPTDQEKHDSRSMWEIENEFSMYELSVHRNIQDHL</sequence>
<gene>
    <name evidence="1" type="ORF">J437_LFUL009936</name>
</gene>
<evidence type="ECO:0008006" key="3">
    <source>
        <dbReference type="Google" id="ProtNLM"/>
    </source>
</evidence>
<evidence type="ECO:0000313" key="1">
    <source>
        <dbReference type="EMBL" id="KAG8232688.1"/>
    </source>
</evidence>
<dbReference type="AlphaFoldDB" id="A0A8K0KE61"/>
<name>A0A8K0KE61_LADFU</name>
<proteinExistence type="predicted"/>
<dbReference type="EMBL" id="KZ308641">
    <property type="protein sequence ID" value="KAG8232688.1"/>
    <property type="molecule type" value="Genomic_DNA"/>
</dbReference>
<evidence type="ECO:0000313" key="2">
    <source>
        <dbReference type="Proteomes" id="UP000792457"/>
    </source>
</evidence>
<reference evidence="1" key="1">
    <citation type="submission" date="2013-04" db="EMBL/GenBank/DDBJ databases">
        <authorList>
            <person name="Qu J."/>
            <person name="Murali S.C."/>
            <person name="Bandaranaike D."/>
            <person name="Bellair M."/>
            <person name="Blankenburg K."/>
            <person name="Chao H."/>
            <person name="Dinh H."/>
            <person name="Doddapaneni H."/>
            <person name="Downs B."/>
            <person name="Dugan-Rocha S."/>
            <person name="Elkadiri S."/>
            <person name="Gnanaolivu R.D."/>
            <person name="Hernandez B."/>
            <person name="Javaid M."/>
            <person name="Jayaseelan J.C."/>
            <person name="Lee S."/>
            <person name="Li M."/>
            <person name="Ming W."/>
            <person name="Munidasa M."/>
            <person name="Muniz J."/>
            <person name="Nguyen L."/>
            <person name="Ongeri F."/>
            <person name="Osuji N."/>
            <person name="Pu L.-L."/>
            <person name="Puazo M."/>
            <person name="Qu C."/>
            <person name="Quiroz J."/>
            <person name="Raj R."/>
            <person name="Weissenberger G."/>
            <person name="Xin Y."/>
            <person name="Zou X."/>
            <person name="Han Y."/>
            <person name="Richards S."/>
            <person name="Worley K."/>
            <person name="Muzny D."/>
            <person name="Gibbs R."/>
        </authorList>
    </citation>
    <scope>NUCLEOTIDE SEQUENCE</scope>
    <source>
        <strain evidence="1">Sampled in the wild</strain>
    </source>
</reference>
<protein>
    <recommendedName>
        <fullName evidence="3">Helitron helicase-like domain-containing protein</fullName>
    </recommendedName>
</protein>
<dbReference type="Proteomes" id="UP000792457">
    <property type="component" value="Unassembled WGS sequence"/>
</dbReference>
<keyword evidence="2" id="KW-1185">Reference proteome</keyword>
<dbReference type="OrthoDB" id="1728974at2759"/>
<comment type="caution">
    <text evidence="1">The sequence shown here is derived from an EMBL/GenBank/DDBJ whole genome shotgun (WGS) entry which is preliminary data.</text>
</comment>
<accession>A0A8K0KE61</accession>
<organism evidence="1 2">
    <name type="scientific">Ladona fulva</name>
    <name type="common">Scarce chaser dragonfly</name>
    <name type="synonym">Libellula fulva</name>
    <dbReference type="NCBI Taxonomy" id="123851"/>
    <lineage>
        <taxon>Eukaryota</taxon>
        <taxon>Metazoa</taxon>
        <taxon>Ecdysozoa</taxon>
        <taxon>Arthropoda</taxon>
        <taxon>Hexapoda</taxon>
        <taxon>Insecta</taxon>
        <taxon>Pterygota</taxon>
        <taxon>Palaeoptera</taxon>
        <taxon>Odonata</taxon>
        <taxon>Epiprocta</taxon>
        <taxon>Anisoptera</taxon>
        <taxon>Libelluloidea</taxon>
        <taxon>Libellulidae</taxon>
        <taxon>Ladona</taxon>
    </lineage>
</organism>
<reference evidence="1" key="2">
    <citation type="submission" date="2017-10" db="EMBL/GenBank/DDBJ databases">
        <title>Ladona fulva Genome sequencing and assembly.</title>
        <authorList>
            <person name="Murali S."/>
            <person name="Richards S."/>
            <person name="Bandaranaike D."/>
            <person name="Bellair M."/>
            <person name="Blankenburg K."/>
            <person name="Chao H."/>
            <person name="Dinh H."/>
            <person name="Doddapaneni H."/>
            <person name="Dugan-Rocha S."/>
            <person name="Elkadiri S."/>
            <person name="Gnanaolivu R."/>
            <person name="Hernandez B."/>
            <person name="Skinner E."/>
            <person name="Javaid M."/>
            <person name="Lee S."/>
            <person name="Li M."/>
            <person name="Ming W."/>
            <person name="Munidasa M."/>
            <person name="Muniz J."/>
            <person name="Nguyen L."/>
            <person name="Hughes D."/>
            <person name="Osuji N."/>
            <person name="Pu L.-L."/>
            <person name="Puazo M."/>
            <person name="Qu C."/>
            <person name="Quiroz J."/>
            <person name="Raj R."/>
            <person name="Weissenberger G."/>
            <person name="Xin Y."/>
            <person name="Zou X."/>
            <person name="Han Y."/>
            <person name="Worley K."/>
            <person name="Muzny D."/>
            <person name="Gibbs R."/>
        </authorList>
    </citation>
    <scope>NUCLEOTIDE SEQUENCE</scope>
    <source>
        <strain evidence="1">Sampled in the wild</strain>
    </source>
</reference>